<dbReference type="Gene3D" id="1.10.3720.10">
    <property type="entry name" value="MetI-like"/>
    <property type="match status" value="1"/>
</dbReference>
<name>A0ABZ1BRI4_9FIRM</name>
<keyword evidence="2 7" id="KW-0813">Transport</keyword>
<feature type="transmembrane region" description="Helical" evidence="7">
    <location>
        <begin position="85"/>
        <end position="106"/>
    </location>
</feature>
<feature type="transmembrane region" description="Helical" evidence="7">
    <location>
        <begin position="189"/>
        <end position="209"/>
    </location>
</feature>
<comment type="similarity">
    <text evidence="7">Belongs to the binding-protein-dependent transport system permease family.</text>
</comment>
<evidence type="ECO:0000256" key="3">
    <source>
        <dbReference type="ARBA" id="ARBA00022475"/>
    </source>
</evidence>
<feature type="transmembrane region" description="Helical" evidence="7">
    <location>
        <begin position="296"/>
        <end position="315"/>
    </location>
</feature>
<dbReference type="InterPro" id="IPR051393">
    <property type="entry name" value="ABC_transporter_permease"/>
</dbReference>
<dbReference type="InterPro" id="IPR035906">
    <property type="entry name" value="MetI-like_sf"/>
</dbReference>
<evidence type="ECO:0000256" key="7">
    <source>
        <dbReference type="RuleBase" id="RU363032"/>
    </source>
</evidence>
<dbReference type="CDD" id="cd06261">
    <property type="entry name" value="TM_PBP2"/>
    <property type="match status" value="1"/>
</dbReference>
<organism evidence="9 10">
    <name type="scientific">Geochorda subterranea</name>
    <dbReference type="NCBI Taxonomy" id="3109564"/>
    <lineage>
        <taxon>Bacteria</taxon>
        <taxon>Bacillati</taxon>
        <taxon>Bacillota</taxon>
        <taxon>Limnochordia</taxon>
        <taxon>Limnochordales</taxon>
        <taxon>Geochordaceae</taxon>
        <taxon>Geochorda</taxon>
    </lineage>
</organism>
<dbReference type="InterPro" id="IPR000515">
    <property type="entry name" value="MetI-like"/>
</dbReference>
<protein>
    <submittedName>
        <fullName evidence="9">Sugar ABC transporter permease</fullName>
    </submittedName>
</protein>
<keyword evidence="6 7" id="KW-0472">Membrane</keyword>
<dbReference type="EMBL" id="CP141614">
    <property type="protein sequence ID" value="WRP15415.1"/>
    <property type="molecule type" value="Genomic_DNA"/>
</dbReference>
<sequence>MKEGRTPGLRRPMLSERVQEAVAAYLFLAPFLFSLVVFFAYAFARTLYFSFTQYDLFSAPTWVGLRNYVALLTEPRFLTALQNSITFAVVVTAAQTVFALMLALALNQKLRGITFFRAAYYMPSVASSVVITLIFIWLYQRAGAINYLLTVALVYRRVLVAWVVGTVVLQSALVLYERGRGRPASPLEPSLLVTAMLLAGAASAALWVAGVVTPVEGVQPVAIPWLNTRRRWPGGPVSAPIPLEAIMLLNTWTTAPTFMLLYLAGLQEIPRELYEAASVDGASAWQQFRHITLPQLRHVTFLVVTLGLIGTLQMFDQVAVIGDQAPLESVITLAYYVYSNVFPGGAVPRVGQAAAAAMTLALLTLVVVLIQRKVVER</sequence>
<evidence type="ECO:0000313" key="10">
    <source>
        <dbReference type="Proteomes" id="UP001333102"/>
    </source>
</evidence>
<dbReference type="SUPFAM" id="SSF161098">
    <property type="entry name" value="MetI-like"/>
    <property type="match status" value="1"/>
</dbReference>
<gene>
    <name evidence="9" type="ORF">VLY81_04415</name>
</gene>
<proteinExistence type="inferred from homology"/>
<dbReference type="Pfam" id="PF00528">
    <property type="entry name" value="BPD_transp_1"/>
    <property type="match status" value="1"/>
</dbReference>
<keyword evidence="3" id="KW-1003">Cell membrane</keyword>
<evidence type="ECO:0000259" key="8">
    <source>
        <dbReference type="PROSITE" id="PS50928"/>
    </source>
</evidence>
<dbReference type="RefSeq" id="WP_324669818.1">
    <property type="nucleotide sequence ID" value="NZ_CP141614.1"/>
</dbReference>
<evidence type="ECO:0000256" key="4">
    <source>
        <dbReference type="ARBA" id="ARBA00022692"/>
    </source>
</evidence>
<reference evidence="10" key="1">
    <citation type="submission" date="2023-12" db="EMBL/GenBank/DDBJ databases">
        <title>Novel isolates from deep terrestrial aquifers shed light on the physiology and ecology of the class Limnochordia.</title>
        <authorList>
            <person name="Karnachuk O.V."/>
            <person name="Lukina A.P."/>
            <person name="Avakyan M.R."/>
            <person name="Kadnikov V."/>
            <person name="Begmatov S."/>
            <person name="Beletsky A.V."/>
            <person name="Mardanov A.V."/>
            <person name="Ravin N.V."/>
        </authorList>
    </citation>
    <scope>NUCLEOTIDE SEQUENCE [LARGE SCALE GENOMIC DNA]</scope>
    <source>
        <strain evidence="10">LN</strain>
    </source>
</reference>
<feature type="transmembrane region" description="Helical" evidence="7">
    <location>
        <begin position="245"/>
        <end position="264"/>
    </location>
</feature>
<feature type="transmembrane region" description="Helical" evidence="7">
    <location>
        <begin position="118"/>
        <end position="139"/>
    </location>
</feature>
<keyword evidence="5 7" id="KW-1133">Transmembrane helix</keyword>
<feature type="transmembrane region" description="Helical" evidence="7">
    <location>
        <begin position="350"/>
        <end position="370"/>
    </location>
</feature>
<evidence type="ECO:0000256" key="6">
    <source>
        <dbReference type="ARBA" id="ARBA00023136"/>
    </source>
</evidence>
<accession>A0ABZ1BRI4</accession>
<keyword evidence="4 7" id="KW-0812">Transmembrane</keyword>
<evidence type="ECO:0000313" key="9">
    <source>
        <dbReference type="EMBL" id="WRP15415.1"/>
    </source>
</evidence>
<feature type="domain" description="ABC transmembrane type-1" evidence="8">
    <location>
        <begin position="81"/>
        <end position="371"/>
    </location>
</feature>
<dbReference type="Proteomes" id="UP001333102">
    <property type="component" value="Chromosome"/>
</dbReference>
<evidence type="ECO:0000256" key="2">
    <source>
        <dbReference type="ARBA" id="ARBA00022448"/>
    </source>
</evidence>
<dbReference type="PANTHER" id="PTHR30193">
    <property type="entry name" value="ABC TRANSPORTER PERMEASE PROTEIN"/>
    <property type="match status" value="1"/>
</dbReference>
<evidence type="ECO:0000256" key="5">
    <source>
        <dbReference type="ARBA" id="ARBA00022989"/>
    </source>
</evidence>
<feature type="transmembrane region" description="Helical" evidence="7">
    <location>
        <begin position="159"/>
        <end position="177"/>
    </location>
</feature>
<keyword evidence="10" id="KW-1185">Reference proteome</keyword>
<comment type="subcellular location">
    <subcellularLocation>
        <location evidence="1 7">Cell membrane</location>
        <topology evidence="1 7">Multi-pass membrane protein</topology>
    </subcellularLocation>
</comment>
<evidence type="ECO:0000256" key="1">
    <source>
        <dbReference type="ARBA" id="ARBA00004651"/>
    </source>
</evidence>
<dbReference type="PANTHER" id="PTHR30193:SF37">
    <property type="entry name" value="INNER MEMBRANE ABC TRANSPORTER PERMEASE PROTEIN YCJO"/>
    <property type="match status" value="1"/>
</dbReference>
<dbReference type="PROSITE" id="PS50928">
    <property type="entry name" value="ABC_TM1"/>
    <property type="match status" value="1"/>
</dbReference>
<feature type="transmembrane region" description="Helical" evidence="7">
    <location>
        <begin position="21"/>
        <end position="44"/>
    </location>
</feature>